<dbReference type="OMA" id="YAAIPDY"/>
<evidence type="ECO:0000313" key="2">
    <source>
        <dbReference type="Proteomes" id="UP000008744"/>
    </source>
</evidence>
<organism evidence="2">
    <name type="scientific">Drosophila persimilis</name>
    <name type="common">Fruit fly</name>
    <dbReference type="NCBI Taxonomy" id="7234"/>
    <lineage>
        <taxon>Eukaryota</taxon>
        <taxon>Metazoa</taxon>
        <taxon>Ecdysozoa</taxon>
        <taxon>Arthropoda</taxon>
        <taxon>Hexapoda</taxon>
        <taxon>Insecta</taxon>
        <taxon>Pterygota</taxon>
        <taxon>Neoptera</taxon>
        <taxon>Endopterygota</taxon>
        <taxon>Diptera</taxon>
        <taxon>Brachycera</taxon>
        <taxon>Muscomorpha</taxon>
        <taxon>Ephydroidea</taxon>
        <taxon>Drosophilidae</taxon>
        <taxon>Drosophila</taxon>
        <taxon>Sophophora</taxon>
    </lineage>
</organism>
<sequence>MSNGKERDTDMHWWQVRYYAAIPDYVYETEKLESYDTGTLIGSTLNNMSIDERVVSKIRPLLREPFSHNVFYDFKSYIETMVSMVLEPDLMHNRLDSSAVGSPADSGASS</sequence>
<gene>
    <name evidence="1" type="primary">Dper\GL22803</name>
    <name evidence="1" type="ORF">Dper_GL22803</name>
</gene>
<dbReference type="EMBL" id="CH479199">
    <property type="protein sequence ID" value="EDW29402.1"/>
    <property type="molecule type" value="Genomic_DNA"/>
</dbReference>
<keyword evidence="2" id="KW-1185">Reference proteome</keyword>
<protein>
    <submittedName>
        <fullName evidence="1">GL22803</fullName>
    </submittedName>
</protein>
<dbReference type="HOGENOM" id="CLU_2199679_0_0_1"/>
<proteinExistence type="predicted"/>
<dbReference type="Proteomes" id="UP000008744">
    <property type="component" value="Unassembled WGS sequence"/>
</dbReference>
<accession>B4GZH5</accession>
<dbReference type="AlphaFoldDB" id="B4GZH5"/>
<evidence type="ECO:0000313" key="1">
    <source>
        <dbReference type="EMBL" id="EDW29402.1"/>
    </source>
</evidence>
<reference evidence="1 2" key="1">
    <citation type="journal article" date="2007" name="Nature">
        <title>Evolution of genes and genomes on the Drosophila phylogeny.</title>
        <authorList>
            <consortium name="Drosophila 12 Genomes Consortium"/>
            <person name="Clark A.G."/>
            <person name="Eisen M.B."/>
            <person name="Smith D.R."/>
            <person name="Bergman C.M."/>
            <person name="Oliver B."/>
            <person name="Markow T.A."/>
            <person name="Kaufman T.C."/>
            <person name="Kellis M."/>
            <person name="Gelbart W."/>
            <person name="Iyer V.N."/>
            <person name="Pollard D.A."/>
            <person name="Sackton T.B."/>
            <person name="Larracuente A.M."/>
            <person name="Singh N.D."/>
            <person name="Abad J.P."/>
            <person name="Abt D.N."/>
            <person name="Adryan B."/>
            <person name="Aguade M."/>
            <person name="Akashi H."/>
            <person name="Anderson W.W."/>
            <person name="Aquadro C.F."/>
            <person name="Ardell D.H."/>
            <person name="Arguello R."/>
            <person name="Artieri C.G."/>
            <person name="Barbash D.A."/>
            <person name="Barker D."/>
            <person name="Barsanti P."/>
            <person name="Batterham P."/>
            <person name="Batzoglou S."/>
            <person name="Begun D."/>
            <person name="Bhutkar A."/>
            <person name="Blanco E."/>
            <person name="Bosak S.A."/>
            <person name="Bradley R.K."/>
            <person name="Brand A.D."/>
            <person name="Brent M.R."/>
            <person name="Brooks A.N."/>
            <person name="Brown R.H."/>
            <person name="Butlin R.K."/>
            <person name="Caggese C."/>
            <person name="Calvi B.R."/>
            <person name="Bernardo de Carvalho A."/>
            <person name="Caspi A."/>
            <person name="Castrezana S."/>
            <person name="Celniker S.E."/>
            <person name="Chang J.L."/>
            <person name="Chapple C."/>
            <person name="Chatterji S."/>
            <person name="Chinwalla A."/>
            <person name="Civetta A."/>
            <person name="Clifton S.W."/>
            <person name="Comeron J.M."/>
            <person name="Costello J.C."/>
            <person name="Coyne J.A."/>
            <person name="Daub J."/>
            <person name="David R.G."/>
            <person name="Delcher A.L."/>
            <person name="Delehaunty K."/>
            <person name="Do C.B."/>
            <person name="Ebling H."/>
            <person name="Edwards K."/>
            <person name="Eickbush T."/>
            <person name="Evans J.D."/>
            <person name="Filipski A."/>
            <person name="Findeiss S."/>
            <person name="Freyhult E."/>
            <person name="Fulton L."/>
            <person name="Fulton R."/>
            <person name="Garcia A.C."/>
            <person name="Gardiner A."/>
            <person name="Garfield D.A."/>
            <person name="Garvin B.E."/>
            <person name="Gibson G."/>
            <person name="Gilbert D."/>
            <person name="Gnerre S."/>
            <person name="Godfrey J."/>
            <person name="Good R."/>
            <person name="Gotea V."/>
            <person name="Gravely B."/>
            <person name="Greenberg A.J."/>
            <person name="Griffiths-Jones S."/>
            <person name="Gross S."/>
            <person name="Guigo R."/>
            <person name="Gustafson E.A."/>
            <person name="Haerty W."/>
            <person name="Hahn M.W."/>
            <person name="Halligan D.L."/>
            <person name="Halpern A.L."/>
            <person name="Halter G.M."/>
            <person name="Han M.V."/>
            <person name="Heger A."/>
            <person name="Hillier L."/>
            <person name="Hinrichs A.S."/>
            <person name="Holmes I."/>
            <person name="Hoskins R.A."/>
            <person name="Hubisz M.J."/>
            <person name="Hultmark D."/>
            <person name="Huntley M.A."/>
            <person name="Jaffe D.B."/>
            <person name="Jagadeeshan S."/>
            <person name="Jeck W.R."/>
            <person name="Johnson J."/>
            <person name="Jones C.D."/>
            <person name="Jordan W.C."/>
            <person name="Karpen G.H."/>
            <person name="Kataoka E."/>
            <person name="Keightley P.D."/>
            <person name="Kheradpour P."/>
            <person name="Kirkness E.F."/>
            <person name="Koerich L.B."/>
            <person name="Kristiansen K."/>
            <person name="Kudrna D."/>
            <person name="Kulathinal R.J."/>
            <person name="Kumar S."/>
            <person name="Kwok R."/>
            <person name="Lander E."/>
            <person name="Langley C.H."/>
            <person name="Lapoint R."/>
            <person name="Lazzaro B.P."/>
            <person name="Lee S.J."/>
            <person name="Levesque L."/>
            <person name="Li R."/>
            <person name="Lin C.F."/>
            <person name="Lin M.F."/>
            <person name="Lindblad-Toh K."/>
            <person name="Llopart A."/>
            <person name="Long M."/>
            <person name="Low L."/>
            <person name="Lozovsky E."/>
            <person name="Lu J."/>
            <person name="Luo M."/>
            <person name="Machado C.A."/>
            <person name="Makalowski W."/>
            <person name="Marzo M."/>
            <person name="Matsuda M."/>
            <person name="Matzkin L."/>
            <person name="McAllister B."/>
            <person name="McBride C.S."/>
            <person name="McKernan B."/>
            <person name="McKernan K."/>
            <person name="Mendez-Lago M."/>
            <person name="Minx P."/>
            <person name="Mollenhauer M.U."/>
            <person name="Montooth K."/>
            <person name="Mount S.M."/>
            <person name="Mu X."/>
            <person name="Myers E."/>
            <person name="Negre B."/>
            <person name="Newfeld S."/>
            <person name="Nielsen R."/>
            <person name="Noor M.A."/>
            <person name="O'Grady P."/>
            <person name="Pachter L."/>
            <person name="Papaceit M."/>
            <person name="Parisi M.J."/>
            <person name="Parisi M."/>
            <person name="Parts L."/>
            <person name="Pedersen J.S."/>
            <person name="Pesole G."/>
            <person name="Phillippy A.M."/>
            <person name="Ponting C.P."/>
            <person name="Pop M."/>
            <person name="Porcelli D."/>
            <person name="Powell J.R."/>
            <person name="Prohaska S."/>
            <person name="Pruitt K."/>
            <person name="Puig M."/>
            <person name="Quesneville H."/>
            <person name="Ram K.R."/>
            <person name="Rand D."/>
            <person name="Rasmussen M.D."/>
            <person name="Reed L.K."/>
            <person name="Reenan R."/>
            <person name="Reily A."/>
            <person name="Remington K.A."/>
            <person name="Rieger T.T."/>
            <person name="Ritchie M.G."/>
            <person name="Robin C."/>
            <person name="Rogers Y.H."/>
            <person name="Rohde C."/>
            <person name="Rozas J."/>
            <person name="Rubenfield M.J."/>
            <person name="Ruiz A."/>
            <person name="Russo S."/>
            <person name="Salzberg S.L."/>
            <person name="Sanchez-Gracia A."/>
            <person name="Saranga D.J."/>
            <person name="Sato H."/>
            <person name="Schaeffer S.W."/>
            <person name="Schatz M.C."/>
            <person name="Schlenke T."/>
            <person name="Schwartz R."/>
            <person name="Segarra C."/>
            <person name="Singh R.S."/>
            <person name="Sirot L."/>
            <person name="Sirota M."/>
            <person name="Sisneros N.B."/>
            <person name="Smith C.D."/>
            <person name="Smith T.F."/>
            <person name="Spieth J."/>
            <person name="Stage D.E."/>
            <person name="Stark A."/>
            <person name="Stephan W."/>
            <person name="Strausberg R.L."/>
            <person name="Strempel S."/>
            <person name="Sturgill D."/>
            <person name="Sutton G."/>
            <person name="Sutton G.G."/>
            <person name="Tao W."/>
            <person name="Teichmann S."/>
            <person name="Tobari Y.N."/>
            <person name="Tomimura Y."/>
            <person name="Tsolas J.M."/>
            <person name="Valente V.L."/>
            <person name="Venter E."/>
            <person name="Venter J.C."/>
            <person name="Vicario S."/>
            <person name="Vieira F.G."/>
            <person name="Vilella A.J."/>
            <person name="Villasante A."/>
            <person name="Walenz B."/>
            <person name="Wang J."/>
            <person name="Wasserman M."/>
            <person name="Watts T."/>
            <person name="Wilson D."/>
            <person name="Wilson R.K."/>
            <person name="Wing R.A."/>
            <person name="Wolfner M.F."/>
            <person name="Wong A."/>
            <person name="Wong G.K."/>
            <person name="Wu C.I."/>
            <person name="Wu G."/>
            <person name="Yamamoto D."/>
            <person name="Yang H.P."/>
            <person name="Yang S.P."/>
            <person name="Yorke J.A."/>
            <person name="Yoshida K."/>
            <person name="Zdobnov E."/>
            <person name="Zhang P."/>
            <person name="Zhang Y."/>
            <person name="Zimin A.V."/>
            <person name="Baldwin J."/>
            <person name="Abdouelleil A."/>
            <person name="Abdulkadir J."/>
            <person name="Abebe A."/>
            <person name="Abera B."/>
            <person name="Abreu J."/>
            <person name="Acer S.C."/>
            <person name="Aftuck L."/>
            <person name="Alexander A."/>
            <person name="An P."/>
            <person name="Anderson E."/>
            <person name="Anderson S."/>
            <person name="Arachi H."/>
            <person name="Azer M."/>
            <person name="Bachantsang P."/>
            <person name="Barry A."/>
            <person name="Bayul T."/>
            <person name="Berlin A."/>
            <person name="Bessette D."/>
            <person name="Bloom T."/>
            <person name="Blye J."/>
            <person name="Boguslavskiy L."/>
            <person name="Bonnet C."/>
            <person name="Boukhgalter B."/>
            <person name="Bourzgui I."/>
            <person name="Brown A."/>
            <person name="Cahill P."/>
            <person name="Channer S."/>
            <person name="Cheshatsang Y."/>
            <person name="Chuda L."/>
            <person name="Citroen M."/>
            <person name="Collymore A."/>
            <person name="Cooke P."/>
            <person name="Costello M."/>
            <person name="D'Aco K."/>
            <person name="Daza R."/>
            <person name="De Haan G."/>
            <person name="DeGray S."/>
            <person name="DeMaso C."/>
            <person name="Dhargay N."/>
            <person name="Dooley K."/>
            <person name="Dooley E."/>
            <person name="Doricent M."/>
            <person name="Dorje P."/>
            <person name="Dorjee K."/>
            <person name="Dupes A."/>
            <person name="Elong R."/>
            <person name="Falk J."/>
            <person name="Farina A."/>
            <person name="Faro S."/>
            <person name="Ferguson D."/>
            <person name="Fisher S."/>
            <person name="Foley C.D."/>
            <person name="Franke A."/>
            <person name="Friedrich D."/>
            <person name="Gadbois L."/>
            <person name="Gearin G."/>
            <person name="Gearin C.R."/>
            <person name="Giannoukos G."/>
            <person name="Goode T."/>
            <person name="Graham J."/>
            <person name="Grandbois E."/>
            <person name="Grewal S."/>
            <person name="Gyaltsen K."/>
            <person name="Hafez N."/>
            <person name="Hagos B."/>
            <person name="Hall J."/>
            <person name="Henson C."/>
            <person name="Hollinger A."/>
            <person name="Honan T."/>
            <person name="Huard M.D."/>
            <person name="Hughes L."/>
            <person name="Hurhula B."/>
            <person name="Husby M.E."/>
            <person name="Kamat A."/>
            <person name="Kanga B."/>
            <person name="Kashin S."/>
            <person name="Khazanovich D."/>
            <person name="Kisner P."/>
            <person name="Lance K."/>
            <person name="Lara M."/>
            <person name="Lee W."/>
            <person name="Lennon N."/>
            <person name="Letendre F."/>
            <person name="LeVine R."/>
            <person name="Lipovsky A."/>
            <person name="Liu X."/>
            <person name="Liu J."/>
            <person name="Liu S."/>
            <person name="Lokyitsang T."/>
            <person name="Lokyitsang Y."/>
            <person name="Lubonja R."/>
            <person name="Lui A."/>
            <person name="MacDonald P."/>
            <person name="Magnisalis V."/>
            <person name="Maru K."/>
            <person name="Matthews C."/>
            <person name="McCusker W."/>
            <person name="McDonough S."/>
            <person name="Mehta T."/>
            <person name="Meldrim J."/>
            <person name="Meneus L."/>
            <person name="Mihai O."/>
            <person name="Mihalev A."/>
            <person name="Mihova T."/>
            <person name="Mittelman R."/>
            <person name="Mlenga V."/>
            <person name="Montmayeur A."/>
            <person name="Mulrain L."/>
            <person name="Navidi A."/>
            <person name="Naylor J."/>
            <person name="Negash T."/>
            <person name="Nguyen T."/>
            <person name="Nguyen N."/>
            <person name="Nicol R."/>
            <person name="Norbu C."/>
            <person name="Norbu N."/>
            <person name="Novod N."/>
            <person name="O'Neill B."/>
            <person name="Osman S."/>
            <person name="Markiewicz E."/>
            <person name="Oyono O.L."/>
            <person name="Patti C."/>
            <person name="Phunkhang P."/>
            <person name="Pierre F."/>
            <person name="Priest M."/>
            <person name="Raghuraman S."/>
            <person name="Rege F."/>
            <person name="Reyes R."/>
            <person name="Rise C."/>
            <person name="Rogov P."/>
            <person name="Ross K."/>
            <person name="Ryan E."/>
            <person name="Settipalli S."/>
            <person name="Shea T."/>
            <person name="Sherpa N."/>
            <person name="Shi L."/>
            <person name="Shih D."/>
            <person name="Sparrow T."/>
            <person name="Spaulding J."/>
            <person name="Stalker J."/>
            <person name="Stange-Thomann N."/>
            <person name="Stavropoulos S."/>
            <person name="Stone C."/>
            <person name="Strader C."/>
            <person name="Tesfaye S."/>
            <person name="Thomson T."/>
            <person name="Thoulutsang Y."/>
            <person name="Thoulutsang D."/>
            <person name="Topham K."/>
            <person name="Topping I."/>
            <person name="Tsamla T."/>
            <person name="Vassiliev H."/>
            <person name="Vo A."/>
            <person name="Wangchuk T."/>
            <person name="Wangdi T."/>
            <person name="Weiand M."/>
            <person name="Wilkinson J."/>
            <person name="Wilson A."/>
            <person name="Yadav S."/>
            <person name="Young G."/>
            <person name="Yu Q."/>
            <person name="Zembek L."/>
            <person name="Zhong D."/>
            <person name="Zimmer A."/>
            <person name="Zwirko Z."/>
            <person name="Jaffe D.B."/>
            <person name="Alvarez P."/>
            <person name="Brockman W."/>
            <person name="Butler J."/>
            <person name="Chin C."/>
            <person name="Gnerre S."/>
            <person name="Grabherr M."/>
            <person name="Kleber M."/>
            <person name="Mauceli E."/>
            <person name="MacCallum I."/>
        </authorList>
    </citation>
    <scope>NUCLEOTIDE SEQUENCE [LARGE SCALE GENOMIC DNA]</scope>
    <source>
        <strain evidence="2">MSH-3 / Tucson 14011-0111.49</strain>
    </source>
</reference>
<name>B4GZH5_DROPE</name>